<evidence type="ECO:0000256" key="1">
    <source>
        <dbReference type="SAM" id="MobiDB-lite"/>
    </source>
</evidence>
<name>A0A367JNM6_RHIAZ</name>
<sequence length="76" mass="8797">MEDNNNQNTDQLNQNANQIFDAWEQSSYARSDEERKNLARRASDIHKQTTGHPLKYDEHGNIKTDTDEAQKCPALH</sequence>
<keyword evidence="3" id="KW-1185">Reference proteome</keyword>
<reference evidence="2 3" key="1">
    <citation type="journal article" date="2018" name="G3 (Bethesda)">
        <title>Phylogenetic and Phylogenomic Definition of Rhizopus Species.</title>
        <authorList>
            <person name="Gryganskyi A.P."/>
            <person name="Golan J."/>
            <person name="Dolatabadi S."/>
            <person name="Mondo S."/>
            <person name="Robb S."/>
            <person name="Idnurm A."/>
            <person name="Muszewska A."/>
            <person name="Steczkiewicz K."/>
            <person name="Masonjones S."/>
            <person name="Liao H.L."/>
            <person name="Gajdeczka M.T."/>
            <person name="Anike F."/>
            <person name="Vuek A."/>
            <person name="Anishchenko I.M."/>
            <person name="Voigt K."/>
            <person name="de Hoog G.S."/>
            <person name="Smith M.E."/>
            <person name="Heitman J."/>
            <person name="Vilgalys R."/>
            <person name="Stajich J.E."/>
        </authorList>
    </citation>
    <scope>NUCLEOTIDE SEQUENCE [LARGE SCALE GENOMIC DNA]</scope>
    <source>
        <strain evidence="2 3">CBS 357.93</strain>
    </source>
</reference>
<comment type="caution">
    <text evidence="2">The sequence shown here is derived from an EMBL/GenBank/DDBJ whole genome shotgun (WGS) entry which is preliminary data.</text>
</comment>
<feature type="region of interest" description="Disordered" evidence="1">
    <location>
        <begin position="24"/>
        <end position="76"/>
    </location>
</feature>
<gene>
    <name evidence="2" type="ORF">CU097_012638</name>
</gene>
<proteinExistence type="predicted"/>
<protein>
    <submittedName>
        <fullName evidence="2">Uncharacterized protein</fullName>
    </submittedName>
</protein>
<evidence type="ECO:0000313" key="2">
    <source>
        <dbReference type="EMBL" id="RCH91544.1"/>
    </source>
</evidence>
<dbReference type="Proteomes" id="UP000252139">
    <property type="component" value="Unassembled WGS sequence"/>
</dbReference>
<organism evidence="2 3">
    <name type="scientific">Rhizopus azygosporus</name>
    <name type="common">Rhizopus microsporus var. azygosporus</name>
    <dbReference type="NCBI Taxonomy" id="86630"/>
    <lineage>
        <taxon>Eukaryota</taxon>
        <taxon>Fungi</taxon>
        <taxon>Fungi incertae sedis</taxon>
        <taxon>Mucoromycota</taxon>
        <taxon>Mucoromycotina</taxon>
        <taxon>Mucoromycetes</taxon>
        <taxon>Mucorales</taxon>
        <taxon>Mucorineae</taxon>
        <taxon>Rhizopodaceae</taxon>
        <taxon>Rhizopus</taxon>
    </lineage>
</organism>
<evidence type="ECO:0000313" key="3">
    <source>
        <dbReference type="Proteomes" id="UP000252139"/>
    </source>
</evidence>
<feature type="compositionally biased region" description="Basic and acidic residues" evidence="1">
    <location>
        <begin position="54"/>
        <end position="70"/>
    </location>
</feature>
<accession>A0A367JNM6</accession>
<dbReference type="EMBL" id="PJQL01000955">
    <property type="protein sequence ID" value="RCH91544.1"/>
    <property type="molecule type" value="Genomic_DNA"/>
</dbReference>
<dbReference type="OrthoDB" id="2241281at2759"/>
<feature type="compositionally biased region" description="Basic and acidic residues" evidence="1">
    <location>
        <begin position="30"/>
        <end position="47"/>
    </location>
</feature>
<dbReference type="AlphaFoldDB" id="A0A367JNM6"/>